<reference evidence="2 3" key="1">
    <citation type="journal article" date="2019" name="Commun. Biol.">
        <title>The bagworm genome reveals a unique fibroin gene that provides high tensile strength.</title>
        <authorList>
            <person name="Kono N."/>
            <person name="Nakamura H."/>
            <person name="Ohtoshi R."/>
            <person name="Tomita M."/>
            <person name="Numata K."/>
            <person name="Arakawa K."/>
        </authorList>
    </citation>
    <scope>NUCLEOTIDE SEQUENCE [LARGE SCALE GENOMIC DNA]</scope>
</reference>
<dbReference type="Proteomes" id="UP000299102">
    <property type="component" value="Unassembled WGS sequence"/>
</dbReference>
<dbReference type="EMBL" id="BGZK01000424">
    <property type="protein sequence ID" value="GBP42813.1"/>
    <property type="molecule type" value="Genomic_DNA"/>
</dbReference>
<evidence type="ECO:0000256" key="1">
    <source>
        <dbReference type="SAM" id="MobiDB-lite"/>
    </source>
</evidence>
<evidence type="ECO:0000313" key="3">
    <source>
        <dbReference type="Proteomes" id="UP000299102"/>
    </source>
</evidence>
<evidence type="ECO:0000313" key="2">
    <source>
        <dbReference type="EMBL" id="GBP42813.1"/>
    </source>
</evidence>
<dbReference type="AlphaFoldDB" id="A0A4C1VVN2"/>
<proteinExistence type="predicted"/>
<feature type="region of interest" description="Disordered" evidence="1">
    <location>
        <begin position="55"/>
        <end position="76"/>
    </location>
</feature>
<organism evidence="2 3">
    <name type="scientific">Eumeta variegata</name>
    <name type="common">Bagworm moth</name>
    <name type="synonym">Eumeta japonica</name>
    <dbReference type="NCBI Taxonomy" id="151549"/>
    <lineage>
        <taxon>Eukaryota</taxon>
        <taxon>Metazoa</taxon>
        <taxon>Ecdysozoa</taxon>
        <taxon>Arthropoda</taxon>
        <taxon>Hexapoda</taxon>
        <taxon>Insecta</taxon>
        <taxon>Pterygota</taxon>
        <taxon>Neoptera</taxon>
        <taxon>Endopterygota</taxon>
        <taxon>Lepidoptera</taxon>
        <taxon>Glossata</taxon>
        <taxon>Ditrysia</taxon>
        <taxon>Tineoidea</taxon>
        <taxon>Psychidae</taxon>
        <taxon>Oiketicinae</taxon>
        <taxon>Eumeta</taxon>
    </lineage>
</organism>
<keyword evidence="3" id="KW-1185">Reference proteome</keyword>
<sequence length="202" mass="22969">MIAIVGQPTSNGYFCPEFTKIVFAGGITQRVRCSSYDRVFLFRPTAARSIIGEMIQKNGRRGESHPGPGARKKLHRNRYRCDRHITRVTQWKGPPGKRRRGRPLTGWEEDLKRSAGSDWCVTNNKVIKTVAITVRQRCCLTGFVLLNVDSTTTGRSRPMSFSDDVTRLDDVTAFGRRHCVWTTSLRLDDVIALGRRHCAWTM</sequence>
<comment type="caution">
    <text evidence="2">The sequence shown here is derived from an EMBL/GenBank/DDBJ whole genome shotgun (WGS) entry which is preliminary data.</text>
</comment>
<accession>A0A4C1VVN2</accession>
<protein>
    <submittedName>
        <fullName evidence="2">Uncharacterized protein</fullName>
    </submittedName>
</protein>
<name>A0A4C1VVN2_EUMVA</name>
<gene>
    <name evidence="2" type="ORF">EVAR_83332_1</name>
</gene>